<accession>A0ABS6W2E2</accession>
<dbReference type="Proteomes" id="UP000719267">
    <property type="component" value="Unassembled WGS sequence"/>
</dbReference>
<dbReference type="RefSeq" id="WP_219039584.1">
    <property type="nucleotide sequence ID" value="NZ_JAHWDF010000004.1"/>
</dbReference>
<name>A0ABS6W2E2_9FLAO</name>
<reference evidence="6 7" key="1">
    <citation type="submission" date="2021-07" db="EMBL/GenBank/DDBJ databases">
        <title>Mesonia aestuariivivens sp. nov., isolated from a tidal flat.</title>
        <authorList>
            <person name="Kim Y.-O."/>
            <person name="Yoon J.-H."/>
        </authorList>
    </citation>
    <scope>NUCLEOTIDE SEQUENCE [LARGE SCALE GENOMIC DNA]</scope>
    <source>
        <strain evidence="6 7">JHPTF-M18</strain>
    </source>
</reference>
<keyword evidence="4" id="KW-0472">Membrane</keyword>
<dbReference type="EMBL" id="JAHWDF010000004">
    <property type="protein sequence ID" value="MBW2961304.1"/>
    <property type="molecule type" value="Genomic_DNA"/>
</dbReference>
<feature type="domain" description="HTH luxR-type" evidence="5">
    <location>
        <begin position="5"/>
        <end position="62"/>
    </location>
</feature>
<organism evidence="6 7">
    <name type="scientific">Mesonia aestuariivivens</name>
    <dbReference type="NCBI Taxonomy" id="2796128"/>
    <lineage>
        <taxon>Bacteria</taxon>
        <taxon>Pseudomonadati</taxon>
        <taxon>Bacteroidota</taxon>
        <taxon>Flavobacteriia</taxon>
        <taxon>Flavobacteriales</taxon>
        <taxon>Flavobacteriaceae</taxon>
        <taxon>Mesonia</taxon>
    </lineage>
</organism>
<evidence type="ECO:0000256" key="4">
    <source>
        <dbReference type="SAM" id="Phobius"/>
    </source>
</evidence>
<protein>
    <submittedName>
        <fullName evidence="6">Helix-turn-helix transcriptional regulator</fullName>
    </submittedName>
</protein>
<dbReference type="SMART" id="SM00421">
    <property type="entry name" value="HTH_LUXR"/>
    <property type="match status" value="1"/>
</dbReference>
<gene>
    <name evidence="6" type="ORF">KW502_05780</name>
</gene>
<keyword evidence="4" id="KW-0812">Transmembrane</keyword>
<dbReference type="Pfam" id="PF00196">
    <property type="entry name" value="GerE"/>
    <property type="match status" value="1"/>
</dbReference>
<keyword evidence="7" id="KW-1185">Reference proteome</keyword>
<proteinExistence type="predicted"/>
<evidence type="ECO:0000313" key="7">
    <source>
        <dbReference type="Proteomes" id="UP000719267"/>
    </source>
</evidence>
<keyword evidence="2" id="KW-0238">DNA-binding</keyword>
<evidence type="ECO:0000256" key="3">
    <source>
        <dbReference type="ARBA" id="ARBA00023163"/>
    </source>
</evidence>
<evidence type="ECO:0000256" key="2">
    <source>
        <dbReference type="ARBA" id="ARBA00023125"/>
    </source>
</evidence>
<keyword evidence="3" id="KW-0804">Transcription</keyword>
<keyword evidence="4" id="KW-1133">Transmembrane helix</keyword>
<feature type="transmembrane region" description="Helical" evidence="4">
    <location>
        <begin position="70"/>
        <end position="88"/>
    </location>
</feature>
<dbReference type="PANTHER" id="PTHR44688">
    <property type="entry name" value="DNA-BINDING TRANSCRIPTIONAL ACTIVATOR DEVR_DOSR"/>
    <property type="match status" value="1"/>
</dbReference>
<dbReference type="InterPro" id="IPR000792">
    <property type="entry name" value="Tscrpt_reg_LuxR_C"/>
</dbReference>
<sequence>MKPYTTMLSPTEKEITEQIAMGNSMKEIAAERYRSVETIKTHIKNIRTKWNARGVVDITRIYTIENADKMKMLIAVLFLGIQIFFIVPDHSAQLRRSRTQRTVRVRSKRKNE</sequence>
<dbReference type="PANTHER" id="PTHR44688:SF16">
    <property type="entry name" value="DNA-BINDING TRANSCRIPTIONAL ACTIVATOR DEVR_DOSR"/>
    <property type="match status" value="1"/>
</dbReference>
<evidence type="ECO:0000256" key="1">
    <source>
        <dbReference type="ARBA" id="ARBA00023015"/>
    </source>
</evidence>
<comment type="caution">
    <text evidence="6">The sequence shown here is derived from an EMBL/GenBank/DDBJ whole genome shotgun (WGS) entry which is preliminary data.</text>
</comment>
<evidence type="ECO:0000313" key="6">
    <source>
        <dbReference type="EMBL" id="MBW2961304.1"/>
    </source>
</evidence>
<keyword evidence="1" id="KW-0805">Transcription regulation</keyword>
<evidence type="ECO:0000259" key="5">
    <source>
        <dbReference type="SMART" id="SM00421"/>
    </source>
</evidence>